<evidence type="ECO:0000313" key="1">
    <source>
        <dbReference type="EMBL" id="GBH18552.1"/>
    </source>
</evidence>
<name>A0AAN4Q786_PSESF</name>
<dbReference type="Proteomes" id="UP000248291">
    <property type="component" value="Unassembled WGS sequence"/>
</dbReference>
<gene>
    <name evidence="1" type="ORF">KPSA3_04540</name>
</gene>
<dbReference type="EMBL" id="BGKA01000166">
    <property type="protein sequence ID" value="GBH18552.1"/>
    <property type="molecule type" value="Genomic_DNA"/>
</dbReference>
<proteinExistence type="predicted"/>
<accession>A0AAN4Q786</accession>
<protein>
    <submittedName>
        <fullName evidence="1">Uncharacterized protein</fullName>
    </submittedName>
</protein>
<evidence type="ECO:0000313" key="2">
    <source>
        <dbReference type="Proteomes" id="UP000248291"/>
    </source>
</evidence>
<organism evidence="1 2">
    <name type="scientific">Pseudomonas syringae pv. actinidiae</name>
    <dbReference type="NCBI Taxonomy" id="103796"/>
    <lineage>
        <taxon>Bacteria</taxon>
        <taxon>Pseudomonadati</taxon>
        <taxon>Pseudomonadota</taxon>
        <taxon>Gammaproteobacteria</taxon>
        <taxon>Pseudomonadales</taxon>
        <taxon>Pseudomonadaceae</taxon>
        <taxon>Pseudomonas</taxon>
        <taxon>Pseudomonas syringae</taxon>
    </lineage>
</organism>
<sequence length="64" mass="7658">MVFSYWLEKTYRVSMGSDACRACQFRWRAISVSFASMYILRRQHCVRMRVLLFSSAPWLVVFGR</sequence>
<comment type="caution">
    <text evidence="1">The sequence shown here is derived from an EMBL/GenBank/DDBJ whole genome shotgun (WGS) entry which is preliminary data.</text>
</comment>
<reference evidence="1 2" key="1">
    <citation type="submission" date="2018-04" db="EMBL/GenBank/DDBJ databases">
        <title>Draft genome sequence of Pseudomonas syringae pv. actinidiae biovar 3 strains isolated from kiwifruit in Kagawa prefecture.</title>
        <authorList>
            <person name="Tabuchi M."/>
            <person name="Saito M."/>
            <person name="Fujiwara S."/>
            <person name="Sasa N."/>
            <person name="Akimitsu K."/>
            <person name="Gomi K."/>
            <person name="Konishi-Sugita S."/>
            <person name="Hamano K."/>
            <person name="Kataoka I."/>
        </authorList>
    </citation>
    <scope>NUCLEOTIDE SEQUENCE [LARGE SCALE GENOMIC DNA]</scope>
    <source>
        <strain evidence="1 2">MAFF212211</strain>
    </source>
</reference>
<dbReference type="AlphaFoldDB" id="A0AAN4Q786"/>